<dbReference type="AlphaFoldDB" id="A0A8T9B4M6"/>
<feature type="domain" description="Heterokaryon incompatibility" evidence="1">
    <location>
        <begin position="215"/>
        <end position="378"/>
    </location>
</feature>
<dbReference type="Proteomes" id="UP000469559">
    <property type="component" value="Unassembled WGS sequence"/>
</dbReference>
<protein>
    <recommendedName>
        <fullName evidence="1">Heterokaryon incompatibility domain-containing protein</fullName>
    </recommendedName>
</protein>
<evidence type="ECO:0000313" key="2">
    <source>
        <dbReference type="EMBL" id="TVY14321.1"/>
    </source>
</evidence>
<dbReference type="PANTHER" id="PTHR33112">
    <property type="entry name" value="DOMAIN PROTEIN, PUTATIVE-RELATED"/>
    <property type="match status" value="1"/>
</dbReference>
<keyword evidence="3" id="KW-1185">Reference proteome</keyword>
<dbReference type="Pfam" id="PF06985">
    <property type="entry name" value="HET"/>
    <property type="match status" value="1"/>
</dbReference>
<evidence type="ECO:0000259" key="1">
    <source>
        <dbReference type="Pfam" id="PF06985"/>
    </source>
</evidence>
<dbReference type="InterPro" id="IPR010730">
    <property type="entry name" value="HET"/>
</dbReference>
<dbReference type="PANTHER" id="PTHR33112:SF16">
    <property type="entry name" value="HETEROKARYON INCOMPATIBILITY DOMAIN-CONTAINING PROTEIN"/>
    <property type="match status" value="1"/>
</dbReference>
<sequence length="700" mass="79335">MSATTDQQLEVVDFPGIMCTRPCERCKSFTVDYFAEEMPGVRRYHLPYQLEDSFPDVPKLTASADGGCGLCSELRRFVISKINGPESHSTSKVEAISHITLRAELDQKLYFPAFGMSFIFTFVSVSSHGKQDLFEDYRLYAPSATSPKFRSRRFLAPSTLSPENISLVQSWMKDCETNHVDCRGGDCDVNLPTRVIDVSTTIPLLIESAGKTGRYATLTYCWGISDDNPYTDQYMTNLETLDSRMRGMSPDEMPQTFQDAVTATKTLGLQYLWIDALCIIQDDQKDKEKEIPQMTSIYTNATITFSAIQAANSRSGFLARDPAPLPTVIMPYLSSDGKQSYYYLYAVRDAETSSQITTEWARDIDLSDWNKRAWTFQERLLSRRILHFTKRALYFECHTSDATEGGDKPRTSASMSADPFSIERDIGLLARLKDRGLGDQRRLFDTYYYLAIEYSRRSLSYQTDKEHAFSAVILRFKEMLLSQYAAGIWKSDLIEGLLWDKQGRTRNAGPITRHTNLPSWSWFPIVKGVCWPFRKSGSELQSFASDDCASSSLIPTKDALTTLYVPAVIVNVEDFTITPRPLNNHRSIEMKLQGRRFGYADLDDPSIEPPTSLTMCCIGKRPEYVEPEGLVIRGLLVEPVEGRNNCFRRIGIFESTGRVSYLLDLYDAEIVAEGEESSRKHYEFFAPVFFSLPVSIVTLV</sequence>
<comment type="caution">
    <text evidence="2">The sequence shown here is derived from an EMBL/GenBank/DDBJ whole genome shotgun (WGS) entry which is preliminary data.</text>
</comment>
<dbReference type="EMBL" id="QGMF01000714">
    <property type="protein sequence ID" value="TVY14321.1"/>
    <property type="molecule type" value="Genomic_DNA"/>
</dbReference>
<gene>
    <name evidence="2" type="ORF">LARI1_G007901</name>
</gene>
<proteinExistence type="predicted"/>
<name>A0A8T9B4M6_9HELO</name>
<accession>A0A8T9B4M6</accession>
<reference evidence="2 3" key="1">
    <citation type="submission" date="2018-05" db="EMBL/GenBank/DDBJ databases">
        <title>Whole genome sequencing for identification of molecular markers to develop diagnostic detection tools for the regulated plant pathogen Lachnellula willkommii.</title>
        <authorList>
            <person name="Giroux E."/>
            <person name="Bilodeau G."/>
        </authorList>
    </citation>
    <scope>NUCLEOTIDE SEQUENCE [LARGE SCALE GENOMIC DNA]</scope>
    <source>
        <strain evidence="2 3">CBS 203.66</strain>
    </source>
</reference>
<evidence type="ECO:0000313" key="3">
    <source>
        <dbReference type="Proteomes" id="UP000469559"/>
    </source>
</evidence>
<organism evidence="2 3">
    <name type="scientific">Lachnellula arida</name>
    <dbReference type="NCBI Taxonomy" id="1316785"/>
    <lineage>
        <taxon>Eukaryota</taxon>
        <taxon>Fungi</taxon>
        <taxon>Dikarya</taxon>
        <taxon>Ascomycota</taxon>
        <taxon>Pezizomycotina</taxon>
        <taxon>Leotiomycetes</taxon>
        <taxon>Helotiales</taxon>
        <taxon>Lachnaceae</taxon>
        <taxon>Lachnellula</taxon>
    </lineage>
</organism>
<dbReference type="OrthoDB" id="5362512at2759"/>